<dbReference type="Proteomes" id="UP000005730">
    <property type="component" value="Chromosome"/>
</dbReference>
<dbReference type="InterPro" id="IPR001352">
    <property type="entry name" value="RNase_HII/HIII"/>
</dbReference>
<evidence type="ECO:0000256" key="8">
    <source>
        <dbReference type="ARBA" id="ARBA00022490"/>
    </source>
</evidence>
<dbReference type="EMBL" id="CM001377">
    <property type="protein sequence ID" value="EHM09573.1"/>
    <property type="molecule type" value="Genomic_DNA"/>
</dbReference>
<feature type="binding site" evidence="14 15">
    <location>
        <position position="7"/>
    </location>
    <ligand>
        <name>a divalent metal cation</name>
        <dbReference type="ChEBI" id="CHEBI:60240"/>
    </ligand>
</feature>
<dbReference type="CDD" id="cd07182">
    <property type="entry name" value="RNase_HII_bacteria_HII_like"/>
    <property type="match status" value="1"/>
</dbReference>
<evidence type="ECO:0000256" key="14">
    <source>
        <dbReference type="HAMAP-Rule" id="MF_00052"/>
    </source>
</evidence>
<dbReference type="STRING" id="926567.TheveDRAFT_0409"/>
<evidence type="ECO:0000256" key="9">
    <source>
        <dbReference type="ARBA" id="ARBA00022722"/>
    </source>
</evidence>
<evidence type="ECO:0000256" key="5">
    <source>
        <dbReference type="ARBA" id="ARBA00007383"/>
    </source>
</evidence>
<protein>
    <recommendedName>
        <fullName evidence="7 14">Ribonuclease HII</fullName>
        <shortName evidence="14">RNase HII</shortName>
        <ecNumber evidence="6 14">3.1.26.4</ecNumber>
    </recommendedName>
</protein>
<dbReference type="GO" id="GO:0005737">
    <property type="term" value="C:cytoplasm"/>
    <property type="evidence" value="ECO:0007669"/>
    <property type="project" value="UniProtKB-SubCell"/>
</dbReference>
<comment type="cofactor">
    <cofactor evidence="2">
        <name>Mg(2+)</name>
        <dbReference type="ChEBI" id="CHEBI:18420"/>
    </cofactor>
</comment>
<evidence type="ECO:0000256" key="10">
    <source>
        <dbReference type="ARBA" id="ARBA00022723"/>
    </source>
</evidence>
<dbReference type="eggNOG" id="COG0164">
    <property type="taxonomic scope" value="Bacteria"/>
</dbReference>
<dbReference type="GO" id="GO:0043137">
    <property type="term" value="P:DNA replication, removal of RNA primer"/>
    <property type="evidence" value="ECO:0007669"/>
    <property type="project" value="TreeGrafter"/>
</dbReference>
<comment type="function">
    <text evidence="3 14 16">Endonuclease that specifically degrades the RNA of RNA-DNA hybrids.</text>
</comment>
<dbReference type="HOGENOM" id="CLU_036532_3_2_0"/>
<keyword evidence="8 14" id="KW-0963">Cytoplasm</keyword>
<keyword evidence="13 14" id="KW-0464">Manganese</keyword>
<dbReference type="GO" id="GO:0032299">
    <property type="term" value="C:ribonuclease H2 complex"/>
    <property type="evidence" value="ECO:0007669"/>
    <property type="project" value="TreeGrafter"/>
</dbReference>
<feature type="domain" description="RNase H type-2" evidence="17">
    <location>
        <begin position="1"/>
        <end position="196"/>
    </location>
</feature>
<evidence type="ECO:0000256" key="3">
    <source>
        <dbReference type="ARBA" id="ARBA00004065"/>
    </source>
</evidence>
<dbReference type="GO" id="GO:0006298">
    <property type="term" value="P:mismatch repair"/>
    <property type="evidence" value="ECO:0007669"/>
    <property type="project" value="TreeGrafter"/>
</dbReference>
<dbReference type="PANTHER" id="PTHR10954">
    <property type="entry name" value="RIBONUCLEASE H2 SUBUNIT A"/>
    <property type="match status" value="1"/>
</dbReference>
<dbReference type="EC" id="3.1.26.4" evidence="6 14"/>
<dbReference type="AlphaFoldDB" id="H0UPM6"/>
<dbReference type="PROSITE" id="PS51975">
    <property type="entry name" value="RNASE_H_2"/>
    <property type="match status" value="1"/>
</dbReference>
<evidence type="ECO:0000259" key="17">
    <source>
        <dbReference type="PROSITE" id="PS51975"/>
    </source>
</evidence>
<dbReference type="GO" id="GO:0003723">
    <property type="term" value="F:RNA binding"/>
    <property type="evidence" value="ECO:0007669"/>
    <property type="project" value="UniProtKB-UniRule"/>
</dbReference>
<dbReference type="GO" id="GO:0004523">
    <property type="term" value="F:RNA-DNA hybrid ribonuclease activity"/>
    <property type="evidence" value="ECO:0007669"/>
    <property type="project" value="UniProtKB-UniRule"/>
</dbReference>
<comment type="subcellular location">
    <subcellularLocation>
        <location evidence="4 14">Cytoplasm</location>
    </subcellularLocation>
</comment>
<organism evidence="18 19">
    <name type="scientific">Thermanaerovibrio velox DSM 12556</name>
    <dbReference type="NCBI Taxonomy" id="926567"/>
    <lineage>
        <taxon>Bacteria</taxon>
        <taxon>Thermotogati</taxon>
        <taxon>Synergistota</taxon>
        <taxon>Synergistia</taxon>
        <taxon>Synergistales</taxon>
        <taxon>Synergistaceae</taxon>
        <taxon>Thermanaerovibrio</taxon>
    </lineage>
</organism>
<evidence type="ECO:0000256" key="13">
    <source>
        <dbReference type="ARBA" id="ARBA00023211"/>
    </source>
</evidence>
<dbReference type="SUPFAM" id="SSF53098">
    <property type="entry name" value="Ribonuclease H-like"/>
    <property type="match status" value="1"/>
</dbReference>
<evidence type="ECO:0000256" key="2">
    <source>
        <dbReference type="ARBA" id="ARBA00001946"/>
    </source>
</evidence>
<evidence type="ECO:0000256" key="11">
    <source>
        <dbReference type="ARBA" id="ARBA00022759"/>
    </source>
</evidence>
<proteinExistence type="inferred from homology"/>
<evidence type="ECO:0000313" key="19">
    <source>
        <dbReference type="Proteomes" id="UP000005730"/>
    </source>
</evidence>
<dbReference type="InterPro" id="IPR024567">
    <property type="entry name" value="RNase_HII/HIII_dom"/>
</dbReference>
<dbReference type="PANTHER" id="PTHR10954:SF18">
    <property type="entry name" value="RIBONUCLEASE HII"/>
    <property type="match status" value="1"/>
</dbReference>
<evidence type="ECO:0000256" key="1">
    <source>
        <dbReference type="ARBA" id="ARBA00000077"/>
    </source>
</evidence>
<evidence type="ECO:0000256" key="6">
    <source>
        <dbReference type="ARBA" id="ARBA00012180"/>
    </source>
</evidence>
<dbReference type="Pfam" id="PF01351">
    <property type="entry name" value="RNase_HII"/>
    <property type="match status" value="1"/>
</dbReference>
<keyword evidence="19" id="KW-1185">Reference proteome</keyword>
<evidence type="ECO:0000256" key="15">
    <source>
        <dbReference type="PROSITE-ProRule" id="PRU01319"/>
    </source>
</evidence>
<gene>
    <name evidence="14" type="primary">rnhB</name>
    <name evidence="18" type="ORF">TheveDRAFT_0409</name>
</gene>
<feature type="binding site" evidence="14 15">
    <location>
        <position position="8"/>
    </location>
    <ligand>
        <name>a divalent metal cation</name>
        <dbReference type="ChEBI" id="CHEBI:60240"/>
    </ligand>
</feature>
<evidence type="ECO:0000313" key="18">
    <source>
        <dbReference type="EMBL" id="EHM09573.1"/>
    </source>
</evidence>
<reference evidence="18 19" key="1">
    <citation type="submission" date="2011-10" db="EMBL/GenBank/DDBJ databases">
        <title>The Noncontiguous Finished genome of Thermanaerovibrio velox DSM 12556.</title>
        <authorList>
            <consortium name="US DOE Joint Genome Institute (JGI-PGF)"/>
            <person name="Lucas S."/>
            <person name="Copeland A."/>
            <person name="Lapidus A."/>
            <person name="Glavina del Rio T."/>
            <person name="Dalin E."/>
            <person name="Tice H."/>
            <person name="Bruce D."/>
            <person name="Goodwin L."/>
            <person name="Pitluck S."/>
            <person name="Peters L."/>
            <person name="Mikhailova N."/>
            <person name="Teshima H."/>
            <person name="Kyrpides N."/>
            <person name="Mavromatis K."/>
            <person name="Ivanova N."/>
            <person name="Markowitz V."/>
            <person name="Cheng J.-F."/>
            <person name="Hugenholtz P."/>
            <person name="Woyke T."/>
            <person name="Wu D."/>
            <person name="Spring S."/>
            <person name="Brambilla E.-M."/>
            <person name="Klenk H.-P."/>
            <person name="Eisen J.A."/>
        </authorList>
    </citation>
    <scope>NUCLEOTIDE SEQUENCE [LARGE SCALE GENOMIC DNA]</scope>
    <source>
        <strain evidence="18 19">DSM 12556</strain>
    </source>
</reference>
<sequence length="196" mass="21591">MIVAGVDEAGRGPLAGPVVAAAVVLTPKEARDLLSLGLRDSKKLSASRREGLFKTLLEMKVPMGIQAASWRRVDEMNVLNASLWAMERAVARLCVRPQVVLVDGAVPVKGLGIPQRCVVKGDSKVPAIMAASVVAKVIRDRVMEGLHRVYPRYRFDRHKGYPTELHRRILEEIGPSPVHRVSFSVKLRPWDTTSEA</sequence>
<accession>H0UPM6</accession>
<keyword evidence="10 14" id="KW-0479">Metal-binding</keyword>
<dbReference type="InterPro" id="IPR012337">
    <property type="entry name" value="RNaseH-like_sf"/>
</dbReference>
<dbReference type="InterPro" id="IPR022898">
    <property type="entry name" value="RNase_HII"/>
</dbReference>
<dbReference type="GO" id="GO:0030145">
    <property type="term" value="F:manganese ion binding"/>
    <property type="evidence" value="ECO:0007669"/>
    <property type="project" value="UniProtKB-UniRule"/>
</dbReference>
<dbReference type="InterPro" id="IPR036397">
    <property type="entry name" value="RNaseH_sf"/>
</dbReference>
<dbReference type="Gene3D" id="3.30.420.10">
    <property type="entry name" value="Ribonuclease H-like superfamily/Ribonuclease H"/>
    <property type="match status" value="1"/>
</dbReference>
<keyword evidence="11 14" id="KW-0255">Endonuclease</keyword>
<comment type="catalytic activity">
    <reaction evidence="1 14 15 16">
        <text>Endonucleolytic cleavage to 5'-phosphomonoester.</text>
        <dbReference type="EC" id="3.1.26.4"/>
    </reaction>
</comment>
<feature type="binding site" evidence="14 15">
    <location>
        <position position="103"/>
    </location>
    <ligand>
        <name>a divalent metal cation</name>
        <dbReference type="ChEBI" id="CHEBI:60240"/>
    </ligand>
</feature>
<dbReference type="HAMAP" id="MF_00052_B">
    <property type="entry name" value="RNase_HII_B"/>
    <property type="match status" value="1"/>
</dbReference>
<comment type="similarity">
    <text evidence="5 14 16">Belongs to the RNase HII family.</text>
</comment>
<dbReference type="NCBIfam" id="NF000595">
    <property type="entry name" value="PRK00015.1-3"/>
    <property type="match status" value="1"/>
</dbReference>
<dbReference type="OrthoDB" id="9803420at2"/>
<keyword evidence="9 14" id="KW-0540">Nuclease</keyword>
<comment type="cofactor">
    <cofactor evidence="14 15">
        <name>Mn(2+)</name>
        <dbReference type="ChEBI" id="CHEBI:29035"/>
    </cofactor>
    <cofactor evidence="14 15">
        <name>Mg(2+)</name>
        <dbReference type="ChEBI" id="CHEBI:18420"/>
    </cofactor>
    <text evidence="14 15">Manganese or magnesium. Binds 1 divalent metal ion per monomer in the absence of substrate. May bind a second metal ion after substrate binding.</text>
</comment>
<evidence type="ECO:0000256" key="7">
    <source>
        <dbReference type="ARBA" id="ARBA00019179"/>
    </source>
</evidence>
<name>H0UPM6_9BACT</name>
<evidence type="ECO:0000256" key="16">
    <source>
        <dbReference type="RuleBase" id="RU003515"/>
    </source>
</evidence>
<evidence type="ECO:0000256" key="4">
    <source>
        <dbReference type="ARBA" id="ARBA00004496"/>
    </source>
</evidence>
<dbReference type="RefSeq" id="WP_006583067.1">
    <property type="nucleotide sequence ID" value="NZ_CM001377.1"/>
</dbReference>
<evidence type="ECO:0000256" key="12">
    <source>
        <dbReference type="ARBA" id="ARBA00022801"/>
    </source>
</evidence>
<keyword evidence="12 14" id="KW-0378">Hydrolase</keyword>